<sequence length="1200" mass="132413">MTRELTTSNGDGNVKLMKNINNIEVVIVLSVRRWLDAEHVSKCAPVAKRLRKTNQTLGCPMYLFTGQFYFHTVDSSPSCSLKKKSPVGIRIVYTGHLRLSYEDECIPEYESEPVGPCGENARCFNTNGSFYCQCEDGFISSTKTKNFSAGTSATCKDINECLENTGLCGPNATCHNAIPHYSCICDEGFISNTRVENFHYDDNVTCIDIDECEEQALCGLNAACLNTPGSYSCVCNAGFVLKSVKRERGNQEQCEDICMIDKTICGNGTCHQGASGHYCACHVGSTNYGNKGSRCTELEMLVRKGADLPQGPVTLSSKQVQLGIKLETAAGELSSYPGFTTVSLLSYSNLEDSHFFSGMKPQPGQKFKIISKVVTVTVSNADTNHLEEPIKLTFYHLNQSGESNHTCVFWDSSEKGGTWSARGCSVVESNTEYTVCSCNHLSSFAVLMALYEIEVKTHTAFTITAVAQLCVLGTMWIFGCFQFEERSITMSYLFTIFGSFQGFMLFVMHCLFSKQVREEYGNILSRFCAPRKKSYSEFSFSHSSKVQMTLTMRIPAILMTSFSTSSSTPSILHQNLKINSSEQHSLSVNSSSGPPIKSSNLGMSCFTMTFGAISNIMALGILARAQSYRQSKAPFLLLTVAGLYVLLRVKLALRRYMSNGSNIPSIFAQTVKLHPNKPALIYEATGETWTFTQLDELSNAVAHWARDQGWVSGDVVALFMESRPLQVALWLGLAKVGVEAALINFNLRNDSLLHCIGVSGSRAIVFGAELADGDLSAEHLARLSAQPLDQFLASASKHPPSPCVPSKGMNDRLFYIYTSGTTGLPKAAIVVHSRYYRIAAFGYFAFRMRPDDIIYDCLPLYHSAGNIMGIGQCLIHGLTVVVRKKFSASRFWEDCIKHNCTPVHPSEKGHKVRLAVGNGLRPSVWEAFTERFGVAQIGEFYGATECNCSIANMDGKVGACGFNSRILPNVYPIRLVRVDEDSMELVRNSQGLCVPCRPGEPGLLVGRINQQDPLRRFDGYANQDATRKKIAQNVFKKNDSAYISGDVLVMDDLGYMYFRDRGGDTFRWRGENVSTTEVEGILSSLLGQTDVAVYGVTVPGVEGKAGMAAIADSTGSFDCNDFLLKIQRALPPYARPVFLRISPHVDTTGTFKIQKTRLQREGYDPRLTTDQIYFLNTRAARYEAIEEELYNAIAEGRMSL</sequence>
<organism evidence="1 2">
    <name type="scientific">Nibea albiflora</name>
    <name type="common">Yellow drum</name>
    <name type="synonym">Corvina albiflora</name>
    <dbReference type="NCBI Taxonomy" id="240163"/>
    <lineage>
        <taxon>Eukaryota</taxon>
        <taxon>Metazoa</taxon>
        <taxon>Chordata</taxon>
        <taxon>Craniata</taxon>
        <taxon>Vertebrata</taxon>
        <taxon>Euteleostomi</taxon>
        <taxon>Actinopterygii</taxon>
        <taxon>Neopterygii</taxon>
        <taxon>Teleostei</taxon>
        <taxon>Neoteleostei</taxon>
        <taxon>Acanthomorphata</taxon>
        <taxon>Eupercaria</taxon>
        <taxon>Sciaenidae</taxon>
        <taxon>Nibea</taxon>
    </lineage>
</organism>
<dbReference type="Proteomes" id="UP000805704">
    <property type="component" value="Chromosome 20"/>
</dbReference>
<gene>
    <name evidence="1" type="primary">SLC27A1.2</name>
    <name evidence="1" type="ORF">GBF38_022943</name>
</gene>
<evidence type="ECO:0000313" key="1">
    <source>
        <dbReference type="EMBL" id="KAG8006887.1"/>
    </source>
</evidence>
<dbReference type="EMBL" id="CM024808">
    <property type="protein sequence ID" value="KAG8006887.1"/>
    <property type="molecule type" value="Genomic_DNA"/>
</dbReference>
<comment type="caution">
    <text evidence="1">The sequence shown here is derived from an EMBL/GenBank/DDBJ whole genome shotgun (WGS) entry which is preliminary data.</text>
</comment>
<keyword evidence="2" id="KW-1185">Reference proteome</keyword>
<evidence type="ECO:0000313" key="2">
    <source>
        <dbReference type="Proteomes" id="UP000805704"/>
    </source>
</evidence>
<protein>
    <submittedName>
        <fullName evidence="1">Long-chain fatty acid transport protein 1</fullName>
    </submittedName>
</protein>
<reference evidence="1" key="1">
    <citation type="submission" date="2020-04" db="EMBL/GenBank/DDBJ databases">
        <title>A chromosome-scale assembly and high-density genetic map of the yellow drum (Nibea albiflora) genome.</title>
        <authorList>
            <person name="Xu D."/>
            <person name="Zhang W."/>
            <person name="Chen R."/>
            <person name="Tan P."/>
            <person name="Wang L."/>
            <person name="Song H."/>
            <person name="Tian L."/>
            <person name="Zhu Q."/>
            <person name="Wang B."/>
        </authorList>
    </citation>
    <scope>NUCLEOTIDE SEQUENCE</scope>
    <source>
        <strain evidence="1">ZJHYS-2018</strain>
    </source>
</reference>
<name>A0ACB7EXM1_NIBAL</name>
<proteinExistence type="predicted"/>
<accession>A0ACB7EXM1</accession>